<gene>
    <name evidence="2" type="ORF">DPX16_20182</name>
</gene>
<feature type="compositionally biased region" description="Low complexity" evidence="1">
    <location>
        <begin position="180"/>
        <end position="197"/>
    </location>
</feature>
<feature type="compositionally biased region" description="Low complexity" evidence="1">
    <location>
        <begin position="106"/>
        <end position="126"/>
    </location>
</feature>
<feature type="compositionally biased region" description="Polar residues" evidence="1">
    <location>
        <begin position="215"/>
        <end position="224"/>
    </location>
</feature>
<name>A0A3N0XE70_ANAGA</name>
<feature type="region of interest" description="Disordered" evidence="1">
    <location>
        <begin position="104"/>
        <end position="165"/>
    </location>
</feature>
<feature type="region of interest" description="Disordered" evidence="1">
    <location>
        <begin position="53"/>
        <end position="91"/>
    </location>
</feature>
<evidence type="ECO:0000313" key="2">
    <source>
        <dbReference type="EMBL" id="ROI15644.1"/>
    </source>
</evidence>
<accession>A0A3N0XE70</accession>
<feature type="region of interest" description="Disordered" evidence="1">
    <location>
        <begin position="180"/>
        <end position="256"/>
    </location>
</feature>
<dbReference type="AlphaFoldDB" id="A0A3N0XE70"/>
<evidence type="ECO:0000313" key="3">
    <source>
        <dbReference type="Proteomes" id="UP000281406"/>
    </source>
</evidence>
<dbReference type="EMBL" id="RJVU01079141">
    <property type="protein sequence ID" value="ROI15644.1"/>
    <property type="molecule type" value="Genomic_DNA"/>
</dbReference>
<sequence length="256" mass="26846">MEEEKEVFLSELEDEELRKMYWIGASYYGPSELPDTTGLNWKEAMLKCVEFKRPRSRTLPNPVPNQRPTADGDDDPAVTSEPAPGGATELDIIPEPEVFPAEKFESGVPSSVEGVESPSLPSLTPTKSAVLSELSRISPATPPSPLLSDVVTSRDYCEPSPPGLEYPVAPPPASVLVSPPRPVALTPSPMLLPPSSSAGTFEPSASRSCLGPSASPGSDVTSLAQQTLLLSGPPPLLALPQAAPPPPSVAPATPQP</sequence>
<organism evidence="2 3">
    <name type="scientific">Anabarilius grahami</name>
    <name type="common">Kanglang fish</name>
    <name type="synonym">Barilius grahami</name>
    <dbReference type="NCBI Taxonomy" id="495550"/>
    <lineage>
        <taxon>Eukaryota</taxon>
        <taxon>Metazoa</taxon>
        <taxon>Chordata</taxon>
        <taxon>Craniata</taxon>
        <taxon>Vertebrata</taxon>
        <taxon>Euteleostomi</taxon>
        <taxon>Actinopterygii</taxon>
        <taxon>Neopterygii</taxon>
        <taxon>Teleostei</taxon>
        <taxon>Ostariophysi</taxon>
        <taxon>Cypriniformes</taxon>
        <taxon>Xenocyprididae</taxon>
        <taxon>Xenocypridinae</taxon>
        <taxon>Xenocypridinae incertae sedis</taxon>
        <taxon>Anabarilius</taxon>
    </lineage>
</organism>
<dbReference type="Proteomes" id="UP000281406">
    <property type="component" value="Unassembled WGS sequence"/>
</dbReference>
<comment type="caution">
    <text evidence="2">The sequence shown here is derived from an EMBL/GenBank/DDBJ whole genome shotgun (WGS) entry which is preliminary data.</text>
</comment>
<evidence type="ECO:0000256" key="1">
    <source>
        <dbReference type="SAM" id="MobiDB-lite"/>
    </source>
</evidence>
<feature type="compositionally biased region" description="Pro residues" evidence="1">
    <location>
        <begin position="232"/>
        <end position="256"/>
    </location>
</feature>
<protein>
    <submittedName>
        <fullName evidence="2">Uncharacterized protein</fullName>
    </submittedName>
</protein>
<reference evidence="2 3" key="1">
    <citation type="submission" date="2018-10" db="EMBL/GenBank/DDBJ databases">
        <title>Genome assembly for a Yunnan-Guizhou Plateau 3E fish, Anabarilius grahami (Regan), and its evolutionary and genetic applications.</title>
        <authorList>
            <person name="Jiang W."/>
        </authorList>
    </citation>
    <scope>NUCLEOTIDE SEQUENCE [LARGE SCALE GENOMIC DNA]</scope>
    <source>
        <strain evidence="2">AG-KIZ</strain>
        <tissue evidence="2">Muscle</tissue>
    </source>
</reference>
<proteinExistence type="predicted"/>
<keyword evidence="3" id="KW-1185">Reference proteome</keyword>